<keyword evidence="3" id="KW-1185">Reference proteome</keyword>
<evidence type="ECO:0000256" key="1">
    <source>
        <dbReference type="SAM" id="SignalP"/>
    </source>
</evidence>
<reference evidence="2 3" key="1">
    <citation type="journal article" date="2015" name="Genome Announc.">
        <title>Expanding the biotechnology potential of lactobacilli through comparative genomics of 213 strains and associated genera.</title>
        <authorList>
            <person name="Sun Z."/>
            <person name="Harris H.M."/>
            <person name="McCann A."/>
            <person name="Guo C."/>
            <person name="Argimon S."/>
            <person name="Zhang W."/>
            <person name="Yang X."/>
            <person name="Jeffery I.B."/>
            <person name="Cooney J.C."/>
            <person name="Kagawa T.F."/>
            <person name="Liu W."/>
            <person name="Song Y."/>
            <person name="Salvetti E."/>
            <person name="Wrobel A."/>
            <person name="Rasinkangas P."/>
            <person name="Parkhill J."/>
            <person name="Rea M.C."/>
            <person name="O'Sullivan O."/>
            <person name="Ritari J."/>
            <person name="Douillard F.P."/>
            <person name="Paul Ross R."/>
            <person name="Yang R."/>
            <person name="Briner A.E."/>
            <person name="Felis G.E."/>
            <person name="de Vos W.M."/>
            <person name="Barrangou R."/>
            <person name="Klaenhammer T.R."/>
            <person name="Caufield P.W."/>
            <person name="Cui Y."/>
            <person name="Zhang H."/>
            <person name="O'Toole P.W."/>
        </authorList>
    </citation>
    <scope>NUCLEOTIDE SEQUENCE [LARGE SCALE GENOMIC DNA]</scope>
    <source>
        <strain evidence="2 3">DSM 22467</strain>
    </source>
</reference>
<protein>
    <recommendedName>
        <fullName evidence="4">Transglycosylase</fullName>
    </recommendedName>
</protein>
<evidence type="ECO:0008006" key="4">
    <source>
        <dbReference type="Google" id="ProtNLM"/>
    </source>
</evidence>
<sequence>MSKFKIKIATLLLLFGFSFGTLTDVTANLMPETTTTAQASSKVSKSQAKKIAEINKNLSKKQKAAKKWIAKRESGYNYSARNGRCYGRYQLLKSYLHGDYSPANQERVANNYVSGRYGTWTKAKRFWQSHHWY</sequence>
<keyword evidence="1" id="KW-0732">Signal</keyword>
<dbReference type="EMBL" id="JQCA01000024">
    <property type="protein sequence ID" value="KRO04804.1"/>
    <property type="molecule type" value="Genomic_DNA"/>
</dbReference>
<gene>
    <name evidence="2" type="ORF">IV54_GL000829</name>
</gene>
<dbReference type="AlphaFoldDB" id="A0A0R2LT45"/>
<evidence type="ECO:0000313" key="2">
    <source>
        <dbReference type="EMBL" id="KRO04804.1"/>
    </source>
</evidence>
<dbReference type="RefSeq" id="WP_057877676.1">
    <property type="nucleotide sequence ID" value="NZ_JQCA01000024.1"/>
</dbReference>
<dbReference type="OrthoDB" id="117366at2"/>
<organism evidence="2 3">
    <name type="scientific">Levilactobacillus paucivorans</name>
    <dbReference type="NCBI Taxonomy" id="616990"/>
    <lineage>
        <taxon>Bacteria</taxon>
        <taxon>Bacillati</taxon>
        <taxon>Bacillota</taxon>
        <taxon>Bacilli</taxon>
        <taxon>Lactobacillales</taxon>
        <taxon>Lactobacillaceae</taxon>
        <taxon>Levilactobacillus</taxon>
    </lineage>
</organism>
<dbReference type="Proteomes" id="UP000051906">
    <property type="component" value="Unassembled WGS sequence"/>
</dbReference>
<name>A0A0R2LT45_9LACO</name>
<proteinExistence type="predicted"/>
<feature type="chain" id="PRO_5038965947" description="Transglycosylase" evidence="1">
    <location>
        <begin position="24"/>
        <end position="133"/>
    </location>
</feature>
<dbReference type="PATRIC" id="fig|616990.3.peg.902"/>
<evidence type="ECO:0000313" key="3">
    <source>
        <dbReference type="Proteomes" id="UP000051906"/>
    </source>
</evidence>
<feature type="signal peptide" evidence="1">
    <location>
        <begin position="1"/>
        <end position="23"/>
    </location>
</feature>
<dbReference type="STRING" id="616990.IV54_GL000829"/>
<accession>A0A0R2LT45</accession>
<comment type="caution">
    <text evidence="2">The sequence shown here is derived from an EMBL/GenBank/DDBJ whole genome shotgun (WGS) entry which is preliminary data.</text>
</comment>